<dbReference type="EMBL" id="QPIE01000005">
    <property type="protein sequence ID" value="RCU42835.1"/>
    <property type="molecule type" value="Genomic_DNA"/>
</dbReference>
<dbReference type="InterPro" id="IPR002744">
    <property type="entry name" value="MIP18-like"/>
</dbReference>
<dbReference type="PANTHER" id="PTHR42831:SF1">
    <property type="entry name" value="FE-S PROTEIN MATURATION AUXILIARY FACTOR YITW"/>
    <property type="match status" value="1"/>
</dbReference>
<dbReference type="Gene3D" id="3.30.300.130">
    <property type="entry name" value="Fe-S cluster assembly (FSCA)"/>
    <property type="match status" value="1"/>
</dbReference>
<name>A0A368MZT1_9FLAO</name>
<sequence>MTIDPNDRDNERKKRARNALYEVLDPELMVNVVDLGLIYEVEFNDEENKTEVLMTLTTRFCPMGEAIQTGVKNALEKEFPELETRIELTFDPAWNYDMVTPEGMEQLENRI</sequence>
<dbReference type="PANTHER" id="PTHR42831">
    <property type="entry name" value="FE-S PROTEIN MATURATION AUXILIARY FACTOR YITW"/>
    <property type="match status" value="1"/>
</dbReference>
<comment type="caution">
    <text evidence="2">The sequence shown here is derived from an EMBL/GenBank/DDBJ whole genome shotgun (WGS) entry which is preliminary data.</text>
</comment>
<dbReference type="RefSeq" id="WP_114304046.1">
    <property type="nucleotide sequence ID" value="NZ_QPIE01000005.1"/>
</dbReference>
<organism evidence="2 3">
    <name type="scientific">Chryseobacterium lacus</name>
    <dbReference type="NCBI Taxonomy" id="2058346"/>
    <lineage>
        <taxon>Bacteria</taxon>
        <taxon>Pseudomonadati</taxon>
        <taxon>Bacteroidota</taxon>
        <taxon>Flavobacteriia</taxon>
        <taxon>Flavobacteriales</taxon>
        <taxon>Weeksellaceae</taxon>
        <taxon>Chryseobacterium group</taxon>
        <taxon>Chryseobacterium</taxon>
    </lineage>
</organism>
<dbReference type="Pfam" id="PF01883">
    <property type="entry name" value="FeS_assembly_P"/>
    <property type="match status" value="1"/>
</dbReference>
<feature type="domain" description="MIP18 family-like" evidence="1">
    <location>
        <begin position="15"/>
        <end position="81"/>
    </location>
</feature>
<proteinExistence type="predicted"/>
<dbReference type="OrthoDB" id="9805360at2"/>
<keyword evidence="3" id="KW-1185">Reference proteome</keyword>
<dbReference type="InterPro" id="IPR034904">
    <property type="entry name" value="FSCA_dom_sf"/>
</dbReference>
<protein>
    <submittedName>
        <fullName evidence="2">Metal-sulfur cluster assembly factor</fullName>
    </submittedName>
</protein>
<gene>
    <name evidence="2" type="ORF">DQ356_07290</name>
</gene>
<dbReference type="InterPro" id="IPR052339">
    <property type="entry name" value="Fe-S_Maturation_MIP18"/>
</dbReference>
<dbReference type="AlphaFoldDB" id="A0A368MZT1"/>
<accession>A0A368MZT1</accession>
<reference evidence="2 3" key="1">
    <citation type="submission" date="2018-07" db="EMBL/GenBank/DDBJ databases">
        <title>Chryseobacterium lacus sp. nov., isolated from lake water.</title>
        <authorList>
            <person name="Li C.-M."/>
        </authorList>
    </citation>
    <scope>NUCLEOTIDE SEQUENCE [LARGE SCALE GENOMIC DNA]</scope>
    <source>
        <strain evidence="2 3">YLOS41</strain>
    </source>
</reference>
<evidence type="ECO:0000259" key="1">
    <source>
        <dbReference type="Pfam" id="PF01883"/>
    </source>
</evidence>
<dbReference type="Proteomes" id="UP000252172">
    <property type="component" value="Unassembled WGS sequence"/>
</dbReference>
<dbReference type="SUPFAM" id="SSF117916">
    <property type="entry name" value="Fe-S cluster assembly (FSCA) domain-like"/>
    <property type="match status" value="1"/>
</dbReference>
<evidence type="ECO:0000313" key="3">
    <source>
        <dbReference type="Proteomes" id="UP000252172"/>
    </source>
</evidence>
<evidence type="ECO:0000313" key="2">
    <source>
        <dbReference type="EMBL" id="RCU42835.1"/>
    </source>
</evidence>